<evidence type="ECO:0000256" key="1">
    <source>
        <dbReference type="SAM" id="SignalP"/>
    </source>
</evidence>
<reference evidence="2 3" key="1">
    <citation type="submission" date="2014-12" db="EMBL/GenBank/DDBJ databases">
        <title>Genomes of Geoalkalibacter ferrihydriticus and Geoalkalibacter subterraneus, two haloalkaliphilic metal-reducing members of the Geobacteraceae.</title>
        <authorList>
            <person name="Badalamenti J.P."/>
            <person name="Torres C.I."/>
            <person name="Krajmalnik-Brown R."/>
            <person name="Bond D.R."/>
        </authorList>
    </citation>
    <scope>NUCLEOTIDE SEQUENCE [LARGE SCALE GENOMIC DNA]</scope>
    <source>
        <strain evidence="2 3">DSM 17813</strain>
    </source>
</reference>
<protein>
    <recommendedName>
        <fullName evidence="4">DUF3015 domain-containing protein</fullName>
    </recommendedName>
</protein>
<accession>A0A0C2DQ76</accession>
<dbReference type="Pfam" id="PF11220">
    <property type="entry name" value="DUF3015"/>
    <property type="match status" value="1"/>
</dbReference>
<dbReference type="RefSeq" id="WP_040101123.1">
    <property type="nucleotide sequence ID" value="NZ_JWJD01000010.1"/>
</dbReference>
<dbReference type="EMBL" id="JWJD01000010">
    <property type="protein sequence ID" value="KIH75539.1"/>
    <property type="molecule type" value="Genomic_DNA"/>
</dbReference>
<name>A0A0C2DQ76_9BACT</name>
<organism evidence="2 3">
    <name type="scientific">Geoalkalibacter ferrihydriticus DSM 17813</name>
    <dbReference type="NCBI Taxonomy" id="1121915"/>
    <lineage>
        <taxon>Bacteria</taxon>
        <taxon>Pseudomonadati</taxon>
        <taxon>Thermodesulfobacteriota</taxon>
        <taxon>Desulfuromonadia</taxon>
        <taxon>Desulfuromonadales</taxon>
        <taxon>Geoalkalibacteraceae</taxon>
        <taxon>Geoalkalibacter</taxon>
    </lineage>
</organism>
<gene>
    <name evidence="2" type="ORF">GFER_16500</name>
</gene>
<evidence type="ECO:0000313" key="2">
    <source>
        <dbReference type="EMBL" id="KIH75539.1"/>
    </source>
</evidence>
<keyword evidence="1" id="KW-0732">Signal</keyword>
<proteinExistence type="predicted"/>
<dbReference type="Proteomes" id="UP000035068">
    <property type="component" value="Unassembled WGS sequence"/>
</dbReference>
<dbReference type="AlphaFoldDB" id="A0A0C2DQ76"/>
<comment type="caution">
    <text evidence="2">The sequence shown here is derived from an EMBL/GenBank/DDBJ whole genome shotgun (WGS) entry which is preliminary data.</text>
</comment>
<sequence>MKKLIVSVCAAATMVAVSSFAFADPYGTAGCGLGSVLFKDQPGGVQIFAATTNGTFGNQTFGITTGTLNCGDPIWVTGSAEMKQFVAHNMDALAMDIAAGSGETLDAFAELMQVPADQRAEFAASLQQNFAQVFTSENVVMAEVIDNAALLTH</sequence>
<feature type="chain" id="PRO_5002147550" description="DUF3015 domain-containing protein" evidence="1">
    <location>
        <begin position="24"/>
        <end position="153"/>
    </location>
</feature>
<feature type="signal peptide" evidence="1">
    <location>
        <begin position="1"/>
        <end position="23"/>
    </location>
</feature>
<dbReference type="InterPro" id="IPR021383">
    <property type="entry name" value="DUF3015"/>
</dbReference>
<keyword evidence="3" id="KW-1185">Reference proteome</keyword>
<evidence type="ECO:0000313" key="3">
    <source>
        <dbReference type="Proteomes" id="UP000035068"/>
    </source>
</evidence>
<evidence type="ECO:0008006" key="4">
    <source>
        <dbReference type="Google" id="ProtNLM"/>
    </source>
</evidence>